<gene>
    <name evidence="2" type="ORF">GTP77_09075</name>
</gene>
<comment type="caution">
    <text evidence="2">The sequence shown here is derived from an EMBL/GenBank/DDBJ whole genome shotgun (WGS) entry which is preliminary data.</text>
</comment>
<evidence type="ECO:0000256" key="1">
    <source>
        <dbReference type="SAM" id="SignalP"/>
    </source>
</evidence>
<dbReference type="PROSITE" id="PS51257">
    <property type="entry name" value="PROKAR_LIPOPROTEIN"/>
    <property type="match status" value="1"/>
</dbReference>
<feature type="signal peptide" evidence="1">
    <location>
        <begin position="1"/>
        <end position="26"/>
    </location>
</feature>
<sequence>MKQLIKPSALAAGIAAIAAVLSGCGAGDYPGPAVPQSGPPPPTVPVAVKITADFGQSIEGWKGESTDYGDGDAPDFVVFEQRTVDAPLTGKGYYMAGHNRSDDMFLYVKKQFGGFVPSTSYKVTFSVKFSTDVSSGCSGVGGAPGESVFVIGAASATEPKSVLKDGRNTLNLDRGNQGTGGKDGQVLGNIGNTQECGVTKAEFKTVKSAEPLIVKTDADGKMWLLAGIDSGFEAASRINIQTVVVDADPVK</sequence>
<proteinExistence type="predicted"/>
<protein>
    <recommendedName>
        <fullName evidence="4">Lipoprotein</fullName>
    </recommendedName>
</protein>
<feature type="chain" id="PRO_5031463184" description="Lipoprotein" evidence="1">
    <location>
        <begin position="27"/>
        <end position="251"/>
    </location>
</feature>
<dbReference type="AlphaFoldDB" id="A0A7X4KKV7"/>
<name>A0A7X4KKV7_9BURK</name>
<evidence type="ECO:0008006" key="4">
    <source>
        <dbReference type="Google" id="ProtNLM"/>
    </source>
</evidence>
<organism evidence="2 3">
    <name type="scientific">Pseudoduganella aquatica</name>
    <dbReference type="NCBI Taxonomy" id="2660641"/>
    <lineage>
        <taxon>Bacteria</taxon>
        <taxon>Pseudomonadati</taxon>
        <taxon>Pseudomonadota</taxon>
        <taxon>Betaproteobacteria</taxon>
        <taxon>Burkholderiales</taxon>
        <taxon>Oxalobacteraceae</taxon>
        <taxon>Telluria group</taxon>
        <taxon>Pseudoduganella</taxon>
    </lineage>
</organism>
<evidence type="ECO:0000313" key="3">
    <source>
        <dbReference type="Proteomes" id="UP000450676"/>
    </source>
</evidence>
<accession>A0A7X4KKV7</accession>
<reference evidence="2 3" key="1">
    <citation type="submission" date="2019-12" db="EMBL/GenBank/DDBJ databases">
        <title>Novel species isolated from a subtropical stream in China.</title>
        <authorList>
            <person name="Lu H."/>
        </authorList>
    </citation>
    <scope>NUCLEOTIDE SEQUENCE [LARGE SCALE GENOMIC DNA]</scope>
    <source>
        <strain evidence="2 3">FT127W</strain>
    </source>
</reference>
<dbReference type="RefSeq" id="WP_161071846.1">
    <property type="nucleotide sequence ID" value="NZ_WWCU01000007.1"/>
</dbReference>
<keyword evidence="1" id="KW-0732">Signal</keyword>
<dbReference type="Proteomes" id="UP000450676">
    <property type="component" value="Unassembled WGS sequence"/>
</dbReference>
<evidence type="ECO:0000313" key="2">
    <source>
        <dbReference type="EMBL" id="MYN07494.1"/>
    </source>
</evidence>
<keyword evidence="3" id="KW-1185">Reference proteome</keyword>
<dbReference type="EMBL" id="WWCU01000007">
    <property type="protein sequence ID" value="MYN07494.1"/>
    <property type="molecule type" value="Genomic_DNA"/>
</dbReference>